<feature type="compositionally biased region" description="Polar residues" evidence="1">
    <location>
        <begin position="1"/>
        <end position="18"/>
    </location>
</feature>
<reference evidence="2 3" key="1">
    <citation type="submission" date="2016-09" db="EMBL/GenBank/DDBJ databases">
        <authorList>
            <person name="Capua I."/>
            <person name="De Benedictis P."/>
            <person name="Joannis T."/>
            <person name="Lombin L.H."/>
            <person name="Cattoli G."/>
        </authorList>
    </citation>
    <scope>NUCLEOTIDE SEQUENCE [LARGE SCALE GENOMIC DNA]</scope>
    <source>
        <strain evidence="2 3">IMI 309357</strain>
    </source>
</reference>
<dbReference type="OrthoDB" id="4837828at2759"/>
<evidence type="ECO:0000313" key="2">
    <source>
        <dbReference type="EMBL" id="OHE99113.1"/>
    </source>
</evidence>
<organism evidence="2 3">
    <name type="scientific">Colletotrichum orchidophilum</name>
    <dbReference type="NCBI Taxonomy" id="1209926"/>
    <lineage>
        <taxon>Eukaryota</taxon>
        <taxon>Fungi</taxon>
        <taxon>Dikarya</taxon>
        <taxon>Ascomycota</taxon>
        <taxon>Pezizomycotina</taxon>
        <taxon>Sordariomycetes</taxon>
        <taxon>Hypocreomycetidae</taxon>
        <taxon>Glomerellales</taxon>
        <taxon>Glomerellaceae</taxon>
        <taxon>Colletotrichum</taxon>
    </lineage>
</organism>
<dbReference type="Proteomes" id="UP000176998">
    <property type="component" value="Unassembled WGS sequence"/>
</dbReference>
<keyword evidence="3" id="KW-1185">Reference proteome</keyword>
<feature type="region of interest" description="Disordered" evidence="1">
    <location>
        <begin position="1"/>
        <end position="31"/>
    </location>
</feature>
<name>A0A1G4BCJ7_9PEZI</name>
<evidence type="ECO:0000313" key="3">
    <source>
        <dbReference type="Proteomes" id="UP000176998"/>
    </source>
</evidence>
<evidence type="ECO:0000256" key="1">
    <source>
        <dbReference type="SAM" id="MobiDB-lite"/>
    </source>
</evidence>
<dbReference type="EMBL" id="MJBS01000039">
    <property type="protein sequence ID" value="OHE99113.1"/>
    <property type="molecule type" value="Genomic_DNA"/>
</dbReference>
<protein>
    <submittedName>
        <fullName evidence="2">Uncharacterized protein</fullName>
    </submittedName>
</protein>
<sequence>MAHQTTPRASAGTKQNPFRTEGPYGHLSPSPLVPSPDFDTLEEALAVCINGRFVYFEVVAAGQNAAGTGRAVRLHAWTTESEGRVVSRAWQRGDVRVSVTSKEKWPQEVVGEIMSVAQGNLGCTVIMAYFKKEDLDFDDDEWVKDFLDEEYLLYKEAEIRDWVEL</sequence>
<accession>A0A1G4BCJ7</accession>
<dbReference type="AlphaFoldDB" id="A0A1G4BCJ7"/>
<comment type="caution">
    <text evidence="2">The sequence shown here is derived from an EMBL/GenBank/DDBJ whole genome shotgun (WGS) entry which is preliminary data.</text>
</comment>
<proteinExistence type="predicted"/>
<dbReference type="GeneID" id="34558758"/>
<gene>
    <name evidence="2" type="ORF">CORC01_05606</name>
</gene>
<dbReference type="RefSeq" id="XP_022476262.1">
    <property type="nucleotide sequence ID" value="XM_022617248.1"/>
</dbReference>